<dbReference type="Proteomes" id="UP000827549">
    <property type="component" value="Chromosome 3"/>
</dbReference>
<dbReference type="Pfam" id="PF00096">
    <property type="entry name" value="zf-C2H2"/>
    <property type="match status" value="3"/>
</dbReference>
<feature type="region of interest" description="Disordered" evidence="7">
    <location>
        <begin position="1"/>
        <end position="77"/>
    </location>
</feature>
<keyword evidence="4" id="KW-0863">Zinc-finger</keyword>
<dbReference type="GO" id="GO:0000978">
    <property type="term" value="F:RNA polymerase II cis-regulatory region sequence-specific DNA binding"/>
    <property type="evidence" value="ECO:0007669"/>
    <property type="project" value="UniProtKB-ARBA"/>
</dbReference>
<dbReference type="GO" id="GO:0000981">
    <property type="term" value="F:DNA-binding transcription factor activity, RNA polymerase II-specific"/>
    <property type="evidence" value="ECO:0007669"/>
    <property type="project" value="TreeGrafter"/>
</dbReference>
<evidence type="ECO:0000256" key="3">
    <source>
        <dbReference type="ARBA" id="ARBA00022737"/>
    </source>
</evidence>
<dbReference type="PROSITE" id="PS00028">
    <property type="entry name" value="ZINC_FINGER_C2H2_1"/>
    <property type="match status" value="4"/>
</dbReference>
<evidence type="ECO:0000256" key="5">
    <source>
        <dbReference type="ARBA" id="ARBA00022833"/>
    </source>
</evidence>
<evidence type="ECO:0000256" key="4">
    <source>
        <dbReference type="ARBA" id="ARBA00022771"/>
    </source>
</evidence>
<evidence type="ECO:0000256" key="7">
    <source>
        <dbReference type="SAM" id="MobiDB-lite"/>
    </source>
</evidence>
<evidence type="ECO:0000259" key="8">
    <source>
        <dbReference type="PROSITE" id="PS00028"/>
    </source>
</evidence>
<comment type="subcellular location">
    <subcellularLocation>
        <location evidence="1">Nucleus</location>
    </subcellularLocation>
</comment>
<evidence type="ECO:0000313" key="10">
    <source>
        <dbReference type="Proteomes" id="UP000827549"/>
    </source>
</evidence>
<dbReference type="RefSeq" id="XP_062627605.1">
    <property type="nucleotide sequence ID" value="XM_062771621.1"/>
</dbReference>
<evidence type="ECO:0000256" key="2">
    <source>
        <dbReference type="ARBA" id="ARBA00022723"/>
    </source>
</evidence>
<name>A0AAF0Y7D9_9TREE</name>
<keyword evidence="3" id="KW-0677">Repeat</keyword>
<dbReference type="InterPro" id="IPR013087">
    <property type="entry name" value="Znf_C2H2_type"/>
</dbReference>
<organism evidence="9 10">
    <name type="scientific">Vanrija pseudolonga</name>
    <dbReference type="NCBI Taxonomy" id="143232"/>
    <lineage>
        <taxon>Eukaryota</taxon>
        <taxon>Fungi</taxon>
        <taxon>Dikarya</taxon>
        <taxon>Basidiomycota</taxon>
        <taxon>Agaricomycotina</taxon>
        <taxon>Tremellomycetes</taxon>
        <taxon>Trichosporonales</taxon>
        <taxon>Trichosporonaceae</taxon>
        <taxon>Vanrija</taxon>
    </lineage>
</organism>
<dbReference type="FunFam" id="3.30.160.60:FF:000125">
    <property type="entry name" value="Putative zinc finger protein 143"/>
    <property type="match status" value="1"/>
</dbReference>
<evidence type="ECO:0000256" key="6">
    <source>
        <dbReference type="ARBA" id="ARBA00023242"/>
    </source>
</evidence>
<dbReference type="SMART" id="SM00355">
    <property type="entry name" value="ZnF_C2H2"/>
    <property type="match status" value="10"/>
</dbReference>
<keyword evidence="2" id="KW-0479">Metal-binding</keyword>
<dbReference type="EMBL" id="CP086716">
    <property type="protein sequence ID" value="WOO81573.1"/>
    <property type="molecule type" value="Genomic_DNA"/>
</dbReference>
<dbReference type="InterPro" id="IPR050527">
    <property type="entry name" value="Snail/Krueppel_Znf"/>
</dbReference>
<keyword evidence="5" id="KW-0862">Zinc</keyword>
<feature type="domain" description="C2H2-type" evidence="8">
    <location>
        <begin position="109"/>
        <end position="129"/>
    </location>
</feature>
<feature type="domain" description="C2H2-type" evidence="8">
    <location>
        <begin position="202"/>
        <end position="224"/>
    </location>
</feature>
<evidence type="ECO:0000313" key="9">
    <source>
        <dbReference type="EMBL" id="WOO81573.1"/>
    </source>
</evidence>
<dbReference type="GO" id="GO:0008270">
    <property type="term" value="F:zinc ion binding"/>
    <property type="evidence" value="ECO:0007669"/>
    <property type="project" value="UniProtKB-KW"/>
</dbReference>
<dbReference type="InterPro" id="IPR036236">
    <property type="entry name" value="Znf_C2H2_sf"/>
</dbReference>
<evidence type="ECO:0000256" key="1">
    <source>
        <dbReference type="ARBA" id="ARBA00004123"/>
    </source>
</evidence>
<dbReference type="FunFam" id="3.30.160.60:FF:001102">
    <property type="entry name" value="Transcription factor IIIA"/>
    <property type="match status" value="1"/>
</dbReference>
<gene>
    <name evidence="9" type="primary">sfc2</name>
    <name evidence="9" type="ORF">LOC62_03G005095</name>
</gene>
<dbReference type="PANTHER" id="PTHR24388:SF54">
    <property type="entry name" value="PROTEIN ESCARGOT"/>
    <property type="match status" value="1"/>
</dbReference>
<dbReference type="Gene3D" id="3.30.160.60">
    <property type="entry name" value="Classic Zinc Finger"/>
    <property type="match status" value="5"/>
</dbReference>
<dbReference type="GO" id="GO:0005634">
    <property type="term" value="C:nucleus"/>
    <property type="evidence" value="ECO:0007669"/>
    <property type="project" value="UniProtKB-SubCell"/>
</dbReference>
<dbReference type="AlphaFoldDB" id="A0AAF0Y7D9"/>
<feature type="domain" description="C2H2-type" evidence="8">
    <location>
        <begin position="171"/>
        <end position="192"/>
    </location>
</feature>
<feature type="domain" description="C2H2-type" evidence="8">
    <location>
        <begin position="79"/>
        <end position="101"/>
    </location>
</feature>
<feature type="region of interest" description="Disordered" evidence="7">
    <location>
        <begin position="307"/>
        <end position="358"/>
    </location>
</feature>
<dbReference type="FunFam" id="3.30.160.60:FF:000624">
    <property type="entry name" value="zinc finger protein 697"/>
    <property type="match status" value="1"/>
</dbReference>
<protein>
    <submittedName>
        <fullName evidence="9">Transcription factor IIIA</fullName>
    </submittedName>
</protein>
<dbReference type="SUPFAM" id="SSF57667">
    <property type="entry name" value="beta-beta-alpha zinc fingers"/>
    <property type="match status" value="4"/>
</dbReference>
<reference evidence="9" key="1">
    <citation type="submission" date="2023-10" db="EMBL/GenBank/DDBJ databases">
        <authorList>
            <person name="Noh H."/>
        </authorList>
    </citation>
    <scope>NUCLEOTIDE SEQUENCE</scope>
    <source>
        <strain evidence="9">DUCC4014</strain>
    </source>
</reference>
<dbReference type="PANTHER" id="PTHR24388">
    <property type="entry name" value="ZINC FINGER PROTEIN"/>
    <property type="match status" value="1"/>
</dbReference>
<dbReference type="GeneID" id="87808326"/>
<feature type="compositionally biased region" description="Low complexity" evidence="7">
    <location>
        <begin position="19"/>
        <end position="50"/>
    </location>
</feature>
<sequence length="522" mass="57703">MALETEMVTAGDAQPPTILAPKPLKPAAPAALRLISPPASPITAPSPASTKAKSPKVRTPKTPGTPSRPPSRTERRFPCPHPGCDKAYFKPSRLAEHELTHTGERPHKCDECGQTYLRASHLAAHLRTHKNEEDKPFVCDIGDCSCGKKFWTATHLKRHQEAHDLADVHECEVCHETFTKTHLLREHVAEVHAPSGSKPFACAHPGCGKSFAMRQQLRTHERTHDASRYTCSHPDHTESLPTFQTWTALQVHMRDAHPPACPHPECNGRTFKSAKHLRAHLKVHADQEADLATRPLDEIDTLPPVLADGLSRRQRSKRKRESLAAAPTDAVPADGTDDEHDQKDGEYVPPAEEPQPPRKLARVLGGEAGKEWWCSHQGCGATFKTRFARDEHASSTHAPSAKHKCPDCGRAYRRPASLKRHMLVCGQPATPKTPKEAVSEADLLTGAAGLPGGAMHRRWVCPYHAEVNGVYEDCDARFFRVYDVRRHLSAAHDVQLDDFGVRELLLADGQTGEDYVVVEYAE</sequence>
<accession>A0AAF0Y7D9</accession>
<keyword evidence="10" id="KW-1185">Reference proteome</keyword>
<proteinExistence type="predicted"/>
<keyword evidence="6" id="KW-0539">Nucleus</keyword>